<dbReference type="PROSITE" id="PS51159">
    <property type="entry name" value="CBM21"/>
    <property type="match status" value="1"/>
</dbReference>
<keyword evidence="2" id="KW-0812">Transmembrane</keyword>
<dbReference type="GO" id="GO:0008157">
    <property type="term" value="F:protein phosphatase 1 binding"/>
    <property type="evidence" value="ECO:0007669"/>
    <property type="project" value="TreeGrafter"/>
</dbReference>
<name>A0A8C1F7U9_CYPCA</name>
<dbReference type="AlphaFoldDB" id="A0A8C1F7U9"/>
<evidence type="ECO:0000256" key="1">
    <source>
        <dbReference type="SAM" id="MobiDB-lite"/>
    </source>
</evidence>
<dbReference type="CDD" id="cd22255">
    <property type="entry name" value="PBD_PPP1R3A"/>
    <property type="match status" value="1"/>
</dbReference>
<feature type="region of interest" description="Disordered" evidence="1">
    <location>
        <begin position="270"/>
        <end position="357"/>
    </location>
</feature>
<organism evidence="4 5">
    <name type="scientific">Cyprinus carpio carpio</name>
    <dbReference type="NCBI Taxonomy" id="630221"/>
    <lineage>
        <taxon>Eukaryota</taxon>
        <taxon>Metazoa</taxon>
        <taxon>Chordata</taxon>
        <taxon>Craniata</taxon>
        <taxon>Vertebrata</taxon>
        <taxon>Euteleostomi</taxon>
        <taxon>Actinopterygii</taxon>
        <taxon>Neopterygii</taxon>
        <taxon>Teleostei</taxon>
        <taxon>Ostariophysi</taxon>
        <taxon>Cypriniformes</taxon>
        <taxon>Cyprinidae</taxon>
        <taxon>Cyprininae</taxon>
        <taxon>Cyprinus</taxon>
    </lineage>
</organism>
<evidence type="ECO:0000313" key="4">
    <source>
        <dbReference type="Ensembl" id="ENSCCRP00000088354.1"/>
    </source>
</evidence>
<dbReference type="Proteomes" id="UP001108240">
    <property type="component" value="Unplaced"/>
</dbReference>
<feature type="compositionally biased region" description="Polar residues" evidence="1">
    <location>
        <begin position="644"/>
        <end position="656"/>
    </location>
</feature>
<feature type="compositionally biased region" description="Basic and acidic residues" evidence="1">
    <location>
        <begin position="897"/>
        <end position="910"/>
    </location>
</feature>
<dbReference type="GO" id="GO:0005979">
    <property type="term" value="P:regulation of glycogen biosynthetic process"/>
    <property type="evidence" value="ECO:0007669"/>
    <property type="project" value="TreeGrafter"/>
</dbReference>
<reference evidence="4" key="2">
    <citation type="submission" date="2025-09" db="UniProtKB">
        <authorList>
            <consortium name="Ensembl"/>
        </authorList>
    </citation>
    <scope>IDENTIFICATION</scope>
</reference>
<evidence type="ECO:0000313" key="5">
    <source>
        <dbReference type="Proteomes" id="UP001108240"/>
    </source>
</evidence>
<proteinExistence type="predicted"/>
<feature type="compositionally biased region" description="Polar residues" evidence="1">
    <location>
        <begin position="622"/>
        <end position="635"/>
    </location>
</feature>
<keyword evidence="2" id="KW-0472">Membrane</keyword>
<dbReference type="Ensembl" id="ENSCCRT00000095977.2">
    <property type="protein sequence ID" value="ENSCCRP00000088354.1"/>
    <property type="gene ID" value="ENSCCRG00000048050.2"/>
</dbReference>
<dbReference type="PANTHER" id="PTHR12307:SF2">
    <property type="entry name" value="PROTEIN PHOSPHATASE 1 REGULATORY SUBUNIT 3A"/>
    <property type="match status" value="1"/>
</dbReference>
<dbReference type="GO" id="GO:2001069">
    <property type="term" value="F:glycogen binding"/>
    <property type="evidence" value="ECO:0007669"/>
    <property type="project" value="TreeGrafter"/>
</dbReference>
<evidence type="ECO:0000259" key="3">
    <source>
        <dbReference type="PROSITE" id="PS51159"/>
    </source>
</evidence>
<feature type="region of interest" description="Disordered" evidence="1">
    <location>
        <begin position="884"/>
        <end position="935"/>
    </location>
</feature>
<feature type="compositionally biased region" description="Basic and acidic residues" evidence="1">
    <location>
        <begin position="489"/>
        <end position="505"/>
    </location>
</feature>
<dbReference type="OMA" id="EGSKMTH"/>
<feature type="domain" description="CBM21" evidence="3">
    <location>
        <begin position="121"/>
        <end position="231"/>
    </location>
</feature>
<dbReference type="Pfam" id="PF03370">
    <property type="entry name" value="CBM_21"/>
    <property type="match status" value="1"/>
</dbReference>
<sequence length="1253" mass="141155">MESVGVLCSPTGASSNLLSLPASCPWDEDEESLGLEGIKPKSSPVPRRRGSASSDDSLPPPSSSRRVSFADAFGLSLVSVKQFDSWGVTDPSGSLEYDLNEDKEYYMVPLFNLPQTSEELALRVNEQKLELESLELLSGTTTLRGIVRVLNISFDKMLYVRTSLDSWKSHFDLLAEYVPGSNNGGTDCFSFKLTLVPPFGEEGARVDFCLRYETSLGTFWANNNEKNYCVFCCEKMKEKPQDESENRRKSCLKTTSLNVSASTVSATNNEEFPDINLNSGSLKENSEKLESKELVEEMNRNRSRRSKRKAARLAKVKEHFAKREEEQKQGTKTKESEGIADTSMQEHSSLLKKTPCSSLSQQTAQAPACNQISPYPAEYSGDSTDIVNQAITQDEEDNIINSKTNLSTANTNLPLEDSISCDESIACLASEVLEDIQQSECITDQTVSINQADPVCQNPDLSNSKNVEKAWKEFEKDAKQRIKSLALSSHEDMNISDGKPKEDASLKTNSEPQLCSHGFTFGTIVAPLYHQVFKNMETERKKLFPKALDRSFRKLEDESRRAVTAPETTDIWPESCISTKQTVDDINVGICKESTEQNSQLTVNPTKKPLLEPDESKHVKNTEASYNQNDCTSSIGEHPRDVTFTETNPTKVTSRQPDPPLGEVSTVCTLTVTLALTECSIQDDPCQSLENLFPQQGPELTNQTIESATDSLPEQIHPSSPTAVLETSSCLDDQRACIKTEKSQNQEDPTIIHTKEENISEQAEYSINTSCFLAQGPEDPTRSTLSYSEPDCCEMRSSIENLKEPSHLAIAKAMPIEPYTQLENTHMSNTLESYQMNEKEEQILMGFSTQTSETESSNIIHFEAEHNTSVIKEMEEIHKMKNAESLEEQEGNGNRIKQMEKQKQDNKEKDQEPEEQDGAEEKHESNGGINSIEDELKYIDDEEDLDAMASEKEEKQQADEDDLLSLEQDSEEQKQIISTSTVESLPHRIDLKDTEYSEKEHIHVNLGLEICEETAASWRESSQKSDMELSGSMQAMENDWNRFEFIDKEENVSYEGMKSDWKTLDDVNNMLENMESLAKDRDLENIEDNTSTESQTDDEMELYLNSLKNSQQSVFRESAMSGSYCKRPSLSRGRPLAMPSISESMDEDQLNSSLEDSTNMEYNMDLERATLPLVDGNEHVIGCNVLWWKEFLSYDNMLRVTGYTFLLVVFLVAAYYYDFIACFALYIITVYWLFRQGEEEPLKTSRKGERGLQ</sequence>
<keyword evidence="5" id="KW-1185">Reference proteome</keyword>
<feature type="compositionally biased region" description="Basic and acidic residues" evidence="1">
    <location>
        <begin position="284"/>
        <end position="300"/>
    </location>
</feature>
<dbReference type="PANTHER" id="PTHR12307">
    <property type="entry name" value="PROTEIN PHOSPHATASE 1 REGULATORY SUBUNIT"/>
    <property type="match status" value="1"/>
</dbReference>
<dbReference type="SMR" id="A0A8C1F7U9"/>
<dbReference type="InterPro" id="IPR005036">
    <property type="entry name" value="CBM21_dom"/>
</dbReference>
<accession>A0A8C1F7U9</accession>
<feature type="compositionally biased region" description="Basic and acidic residues" evidence="1">
    <location>
        <begin position="315"/>
        <end position="337"/>
    </location>
</feature>
<feature type="region of interest" description="Disordered" evidence="1">
    <location>
        <begin position="621"/>
        <end position="661"/>
    </location>
</feature>
<evidence type="ECO:0000256" key="2">
    <source>
        <dbReference type="SAM" id="Phobius"/>
    </source>
</evidence>
<feature type="region of interest" description="Disordered" evidence="1">
    <location>
        <begin position="486"/>
        <end position="509"/>
    </location>
</feature>
<feature type="compositionally biased region" description="Polar residues" evidence="1">
    <location>
        <begin position="270"/>
        <end position="280"/>
    </location>
</feature>
<feature type="transmembrane region" description="Helical" evidence="2">
    <location>
        <begin position="1203"/>
        <end position="1234"/>
    </location>
</feature>
<dbReference type="GO" id="GO:0000164">
    <property type="term" value="C:protein phosphatase type 1 complex"/>
    <property type="evidence" value="ECO:0007669"/>
    <property type="project" value="TreeGrafter"/>
</dbReference>
<dbReference type="Gene3D" id="2.60.40.2440">
    <property type="entry name" value="Carbohydrate binding type-21 domain"/>
    <property type="match status" value="1"/>
</dbReference>
<protein>
    <submittedName>
        <fullName evidence="4">Protein phosphatase 1, regulatory subunit 3Ab</fullName>
    </submittedName>
</protein>
<reference evidence="4" key="1">
    <citation type="submission" date="2025-08" db="UniProtKB">
        <authorList>
            <consortium name="Ensembl"/>
        </authorList>
    </citation>
    <scope>IDENTIFICATION</scope>
</reference>
<feature type="region of interest" description="Disordered" evidence="1">
    <location>
        <begin position="1"/>
        <end position="65"/>
    </location>
</feature>
<feature type="compositionally biased region" description="Basic residues" evidence="1">
    <location>
        <begin position="301"/>
        <end position="314"/>
    </location>
</feature>
<dbReference type="GeneTree" id="ENSGT00940000157682"/>
<dbReference type="InterPro" id="IPR050782">
    <property type="entry name" value="PP1_regulatory_subunit_3"/>
</dbReference>
<keyword evidence="2" id="KW-1133">Transmembrane helix</keyword>
<dbReference type="InterPro" id="IPR038175">
    <property type="entry name" value="CBM21_dom_sf"/>
</dbReference>